<protein>
    <recommendedName>
        <fullName evidence="2">Altered inheritance of mitochondria protein 6</fullName>
    </recommendedName>
</protein>
<evidence type="ECO:0000313" key="4">
    <source>
        <dbReference type="EMBL" id="CZR60237.1"/>
    </source>
</evidence>
<dbReference type="InterPro" id="IPR051236">
    <property type="entry name" value="HAT_RTT109-like"/>
</dbReference>
<gene>
    <name evidence="4" type="ORF">PAC_10133</name>
</gene>
<keyword evidence="5" id="KW-1185">Reference proteome</keyword>
<evidence type="ECO:0000256" key="3">
    <source>
        <dbReference type="SAM" id="SignalP"/>
    </source>
</evidence>
<evidence type="ECO:0000313" key="5">
    <source>
        <dbReference type="Proteomes" id="UP000184330"/>
    </source>
</evidence>
<feature type="chain" id="PRO_5012679437" description="Altered inheritance of mitochondria protein 6" evidence="3">
    <location>
        <begin position="19"/>
        <end position="334"/>
    </location>
</feature>
<proteinExistence type="inferred from homology"/>
<dbReference type="GO" id="GO:0006629">
    <property type="term" value="P:lipid metabolic process"/>
    <property type="evidence" value="ECO:0007669"/>
    <property type="project" value="InterPro"/>
</dbReference>
<dbReference type="PANTHER" id="PTHR31571:SF1">
    <property type="entry name" value="ALTERED INHERITANCE OF MITOCHONDRIA PROTEIN 6"/>
    <property type="match status" value="1"/>
</dbReference>
<name>A0A1L7X5E9_9HELO</name>
<evidence type="ECO:0000256" key="2">
    <source>
        <dbReference type="ARBA" id="ARBA00014286"/>
    </source>
</evidence>
<dbReference type="InterPro" id="IPR017946">
    <property type="entry name" value="PLC-like_Pdiesterase_TIM-brl"/>
</dbReference>
<dbReference type="SUPFAM" id="SSF51695">
    <property type="entry name" value="PLC-like phosphodiesterases"/>
    <property type="match status" value="1"/>
</dbReference>
<organism evidence="4 5">
    <name type="scientific">Phialocephala subalpina</name>
    <dbReference type="NCBI Taxonomy" id="576137"/>
    <lineage>
        <taxon>Eukaryota</taxon>
        <taxon>Fungi</taxon>
        <taxon>Dikarya</taxon>
        <taxon>Ascomycota</taxon>
        <taxon>Pezizomycotina</taxon>
        <taxon>Leotiomycetes</taxon>
        <taxon>Helotiales</taxon>
        <taxon>Mollisiaceae</taxon>
        <taxon>Phialocephala</taxon>
        <taxon>Phialocephala fortinii species complex</taxon>
    </lineage>
</organism>
<dbReference type="OrthoDB" id="4153866at2759"/>
<dbReference type="Proteomes" id="UP000184330">
    <property type="component" value="Unassembled WGS sequence"/>
</dbReference>
<sequence length="334" mass="36863">MRFSHLLTFFLSLWLASGAPIPVRSLPSDNGLSQIVSQYTGPTTNSPVSPTWLPNFSTGITPIPCHSHNDYVQKVPLYQGLEAGCISTEADIHLRKGDLFVAHGGNEIKWANTLSSLYLDPLIAILEAQNQNTAVGEAPKGIWDESPETSLVLYLDFKSKGTNVFNTVRDQLEDLRQKGYLTFWTPETGLVQRPLTVVGTGATDFKDVVANATYRDIFFDIDARSNKLAGDSVQFDTTNSYSVSTPMGAAIGKPGLQFDENQKAKITTLVQQANALGLKTRYWDAPGKGDLKKRNAVWRNLLDLGVTLLNVGDLIDIRDWFKKRDAQGEIVDEQ</sequence>
<dbReference type="PANTHER" id="PTHR31571">
    <property type="entry name" value="ALTERED INHERITANCE OF MITOCHONDRIA PROTEIN 6"/>
    <property type="match status" value="1"/>
</dbReference>
<dbReference type="STRING" id="576137.A0A1L7X5E9"/>
<dbReference type="GO" id="GO:0008081">
    <property type="term" value="F:phosphoric diester hydrolase activity"/>
    <property type="evidence" value="ECO:0007669"/>
    <property type="project" value="InterPro"/>
</dbReference>
<dbReference type="EMBL" id="FJOG01000015">
    <property type="protein sequence ID" value="CZR60237.1"/>
    <property type="molecule type" value="Genomic_DNA"/>
</dbReference>
<accession>A0A1L7X5E9</accession>
<evidence type="ECO:0000256" key="1">
    <source>
        <dbReference type="ARBA" id="ARBA00008858"/>
    </source>
</evidence>
<reference evidence="4 5" key="1">
    <citation type="submission" date="2016-03" db="EMBL/GenBank/DDBJ databases">
        <authorList>
            <person name="Ploux O."/>
        </authorList>
    </citation>
    <scope>NUCLEOTIDE SEQUENCE [LARGE SCALE GENOMIC DNA]</scope>
    <source>
        <strain evidence="4 5">UAMH 11012</strain>
    </source>
</reference>
<feature type="signal peptide" evidence="3">
    <location>
        <begin position="1"/>
        <end position="18"/>
    </location>
</feature>
<keyword evidence="3" id="KW-0732">Signal</keyword>
<comment type="similarity">
    <text evidence="1">Belongs to the AIM6 family.</text>
</comment>
<dbReference type="AlphaFoldDB" id="A0A1L7X5E9"/>